<dbReference type="PANTHER" id="PTHR35024">
    <property type="entry name" value="HYPOTHETICAL CYTOSOLIC PROTEIN"/>
    <property type="match status" value="1"/>
</dbReference>
<evidence type="ECO:0000256" key="1">
    <source>
        <dbReference type="ARBA" id="ARBA00044755"/>
    </source>
</evidence>
<protein>
    <submittedName>
        <fullName evidence="2">Polymer-forming cytoskeletal protein</fullName>
    </submittedName>
</protein>
<comment type="similarity">
    <text evidence="1">Belongs to the bactofilin family.</text>
</comment>
<dbReference type="Pfam" id="PF04519">
    <property type="entry name" value="Bactofilin"/>
    <property type="match status" value="1"/>
</dbReference>
<keyword evidence="3" id="KW-1185">Reference proteome</keyword>
<name>A0A5B8UNY7_9BACT</name>
<sequence>MFSKDKNTSTEKFISNSATLISAGTVLQGDLASETDLRIDGTIRGNVTSKAKVIVGPDGFVEGTVQGSQADIAGKVVGNINVKDLAALRVKSNVQGNITALSLQIENGAVFNGQSVMTAAAGNVVVMKEGEAIHAKAN</sequence>
<reference evidence="2 3" key="1">
    <citation type="journal article" date="2015" name="Int. J. Syst. Evol. Microbiol.">
        <title>Flavisolibacter ginsenosidimutans sp. nov., with ginsenoside-converting activity isolated from soil used for cultivating ginseng.</title>
        <authorList>
            <person name="Zhao Y."/>
            <person name="Liu Q."/>
            <person name="Kang M.S."/>
            <person name="Jin F."/>
            <person name="Yu H."/>
            <person name="Im W.T."/>
        </authorList>
    </citation>
    <scope>NUCLEOTIDE SEQUENCE [LARGE SCALE GENOMIC DNA]</scope>
    <source>
        <strain evidence="2 3">Gsoil 636</strain>
    </source>
</reference>
<dbReference type="OrthoDB" id="5432602at2"/>
<dbReference type="PANTHER" id="PTHR35024:SF4">
    <property type="entry name" value="POLYMER-FORMING CYTOSKELETAL PROTEIN"/>
    <property type="match status" value="1"/>
</dbReference>
<dbReference type="Proteomes" id="UP000321204">
    <property type="component" value="Chromosome"/>
</dbReference>
<proteinExistence type="inferred from homology"/>
<evidence type="ECO:0000313" key="3">
    <source>
        <dbReference type="Proteomes" id="UP000321204"/>
    </source>
</evidence>
<gene>
    <name evidence="2" type="ORF">FSB75_21365</name>
</gene>
<dbReference type="KEGG" id="fgg:FSB75_21365"/>
<dbReference type="EMBL" id="CP042433">
    <property type="protein sequence ID" value="QEC58344.1"/>
    <property type="molecule type" value="Genomic_DNA"/>
</dbReference>
<evidence type="ECO:0000313" key="2">
    <source>
        <dbReference type="EMBL" id="QEC58344.1"/>
    </source>
</evidence>
<dbReference type="AlphaFoldDB" id="A0A5B8UNY7"/>
<organism evidence="2 3">
    <name type="scientific">Flavisolibacter ginsenosidimutans</name>
    <dbReference type="NCBI Taxonomy" id="661481"/>
    <lineage>
        <taxon>Bacteria</taxon>
        <taxon>Pseudomonadati</taxon>
        <taxon>Bacteroidota</taxon>
        <taxon>Chitinophagia</taxon>
        <taxon>Chitinophagales</taxon>
        <taxon>Chitinophagaceae</taxon>
        <taxon>Flavisolibacter</taxon>
    </lineage>
</organism>
<dbReference type="RefSeq" id="WP_146791606.1">
    <property type="nucleotide sequence ID" value="NZ_BAABIO010000003.1"/>
</dbReference>
<accession>A0A5B8UNY7</accession>
<dbReference type="InterPro" id="IPR007607">
    <property type="entry name" value="BacA/B"/>
</dbReference>